<accession>A0A0P1ECB6</accession>
<dbReference type="AlphaFoldDB" id="A0A0P1ECB6"/>
<dbReference type="Proteomes" id="UP000050783">
    <property type="component" value="Unassembled WGS sequence"/>
</dbReference>
<evidence type="ECO:0000313" key="3">
    <source>
        <dbReference type="Proteomes" id="UP000050783"/>
    </source>
</evidence>
<reference evidence="2 3" key="1">
    <citation type="submission" date="2015-09" db="EMBL/GenBank/DDBJ databases">
        <authorList>
            <consortium name="Swine Surveillance"/>
        </authorList>
    </citation>
    <scope>NUCLEOTIDE SEQUENCE [LARGE SCALE GENOMIC DNA]</scope>
    <source>
        <strain evidence="2 3">CECT 4292</strain>
    </source>
</reference>
<proteinExistence type="predicted"/>
<evidence type="ECO:0000256" key="1">
    <source>
        <dbReference type="SAM" id="MobiDB-lite"/>
    </source>
</evidence>
<evidence type="ECO:0000313" key="2">
    <source>
        <dbReference type="EMBL" id="CUH47293.1"/>
    </source>
</evidence>
<name>A0A0P1ECB6_9RHOB</name>
<dbReference type="EMBL" id="CYPU01000023">
    <property type="protein sequence ID" value="CUH47293.1"/>
    <property type="molecule type" value="Genomic_DNA"/>
</dbReference>
<gene>
    <name evidence="2" type="ORF">RUA4292_01461</name>
</gene>
<sequence>MQQYRILMEIDCVPRFSIQVSLACMSPFATGFLNRGGFRNPGRLLLSYRRDMRIASCSTTEKPPFLGASGGRSGKNRSS</sequence>
<organism evidence="2 3">
    <name type="scientific">Ruegeria atlantica</name>
    <dbReference type="NCBI Taxonomy" id="81569"/>
    <lineage>
        <taxon>Bacteria</taxon>
        <taxon>Pseudomonadati</taxon>
        <taxon>Pseudomonadota</taxon>
        <taxon>Alphaproteobacteria</taxon>
        <taxon>Rhodobacterales</taxon>
        <taxon>Roseobacteraceae</taxon>
        <taxon>Ruegeria</taxon>
    </lineage>
</organism>
<protein>
    <submittedName>
        <fullName evidence="2">Uncharacterized protein</fullName>
    </submittedName>
</protein>
<feature type="region of interest" description="Disordered" evidence="1">
    <location>
        <begin position="59"/>
        <end position="79"/>
    </location>
</feature>